<dbReference type="InterPro" id="IPR017659">
    <property type="entry name" value="Formyl_CoA_transfer"/>
</dbReference>
<comment type="caution">
    <text evidence="2">Lacks conserved residue(s) required for the propagation of feature annotation.</text>
</comment>
<feature type="binding site" evidence="2">
    <location>
        <position position="61"/>
    </location>
    <ligand>
        <name>CoA</name>
        <dbReference type="ChEBI" id="CHEBI:57287"/>
    </ligand>
</feature>
<comment type="catalytic activity">
    <reaction evidence="2">
        <text>formyl-CoA + oxalate = oxalyl-CoA + formate</text>
        <dbReference type="Rhea" id="RHEA:16545"/>
        <dbReference type="ChEBI" id="CHEBI:15740"/>
        <dbReference type="ChEBI" id="CHEBI:30623"/>
        <dbReference type="ChEBI" id="CHEBI:57376"/>
        <dbReference type="ChEBI" id="CHEBI:57388"/>
        <dbReference type="EC" id="2.8.3.16"/>
    </reaction>
</comment>
<keyword evidence="4" id="KW-1185">Reference proteome</keyword>
<feature type="active site" description="Nucleophile" evidence="2">
    <location>
        <position position="194"/>
    </location>
</feature>
<gene>
    <name evidence="2 3" type="primary">frc</name>
    <name evidence="3" type="ORF">F8D48_09655</name>
</gene>
<evidence type="ECO:0000256" key="2">
    <source>
        <dbReference type="HAMAP-Rule" id="MF_00742"/>
    </source>
</evidence>
<comment type="caution">
    <text evidence="3">The sequence shown here is derived from an EMBL/GenBank/DDBJ whole genome shotgun (WGS) entry which is preliminary data.</text>
</comment>
<dbReference type="PANTHER" id="PTHR48207:SF3">
    <property type="entry name" value="SUCCINATE--HYDROXYMETHYLGLUTARATE COA-TRANSFERASE"/>
    <property type="match status" value="1"/>
</dbReference>
<reference evidence="3 4" key="1">
    <citation type="submission" date="2019-09" db="EMBL/GenBank/DDBJ databases">
        <title>Whole genome shotgun sequencing (WGS) of Ellagibacter isourolithinifaciens DSM 104140(T) and Adlercreutzia muris DSM 29508(T).</title>
        <authorList>
            <person name="Stoll D.A."/>
            <person name="Danylec N."/>
            <person name="Huch M."/>
        </authorList>
    </citation>
    <scope>NUCLEOTIDE SEQUENCE [LARGE SCALE GENOMIC DNA]</scope>
    <source>
        <strain evidence="3 4">DSM 29508</strain>
    </source>
</reference>
<accession>A0A7C8BTX4</accession>
<dbReference type="UniPathway" id="UPA00540">
    <property type="reaction ID" value="UER00598"/>
</dbReference>
<dbReference type="Proteomes" id="UP000479639">
    <property type="component" value="Unassembled WGS sequence"/>
</dbReference>
<dbReference type="Gene3D" id="3.40.50.10540">
    <property type="entry name" value="Crotonobetainyl-coa:carnitine coa-transferase, domain 1"/>
    <property type="match status" value="1"/>
</dbReference>
<dbReference type="InterPro" id="IPR044855">
    <property type="entry name" value="CoA-Trfase_III_dom3_sf"/>
</dbReference>
<dbReference type="PANTHER" id="PTHR48207">
    <property type="entry name" value="SUCCINATE--HYDROXYMETHYLGLUTARATE COA-TRANSFERASE"/>
    <property type="match status" value="1"/>
</dbReference>
<dbReference type="GO" id="GO:0033608">
    <property type="term" value="F:formyl-CoA transferase activity"/>
    <property type="evidence" value="ECO:0007669"/>
    <property type="project" value="UniProtKB-EC"/>
</dbReference>
<name>A0A7C8BTX4_9ACTN</name>
<dbReference type="NCBIfam" id="TIGR03253">
    <property type="entry name" value="oxalate_frc"/>
    <property type="match status" value="1"/>
</dbReference>
<comment type="subunit">
    <text evidence="2">Homodimer.</text>
</comment>
<keyword evidence="1 2" id="KW-0808">Transferase</keyword>
<comment type="pathway">
    <text evidence="2">Metabolic intermediate degradation; oxalate degradation; CO(2) and formate from oxalate: step 1/2.</text>
</comment>
<feature type="binding site" evidence="2">
    <location>
        <begin position="118"/>
        <end position="120"/>
    </location>
    <ligand>
        <name>CoA</name>
        <dbReference type="ChEBI" id="CHEBI:57287"/>
    </ligand>
</feature>
<protein>
    <recommendedName>
        <fullName evidence="2">Formyl-CoA:oxalate CoA-transferase</fullName>
        <shortName evidence="2">FCOCT</shortName>
        <ecNumber evidence="2">2.8.3.16</ecNumber>
    </recommendedName>
    <alternativeName>
        <fullName evidence="2">Formyl-coenzyme A transferase</fullName>
        <shortName evidence="2">Formyl-CoA transferase</shortName>
    </alternativeName>
</protein>
<organism evidence="3 4">
    <name type="scientific">Adlercreutzia muris</name>
    <dbReference type="NCBI Taxonomy" id="1796610"/>
    <lineage>
        <taxon>Bacteria</taxon>
        <taxon>Bacillati</taxon>
        <taxon>Actinomycetota</taxon>
        <taxon>Coriobacteriia</taxon>
        <taxon>Eggerthellales</taxon>
        <taxon>Eggerthellaceae</taxon>
        <taxon>Adlercreutzia</taxon>
    </lineage>
</organism>
<sequence length="460" mass="50694">MDAVAHSKSFEKRGVPVTATNVNSTAPLAGIKVIDWTEVQSGPSCTQFLAWMGAEVIKIERPGGDPTRTELLDIADSWSLYYLQLNANKKSLTLNVKTPEGKEILTKLLKEADLFVENIGPGDVEKMGFGWEQVHAINPRCIMASLKGFNQGSRFAHVKAFEPVAQSAGGAASTTGWNEGDFNVPTQSAAALGDSNTGMHFLIGILSALLQRERTGEGCYVYQSMQNAVLNLCRIKLRDQLMLDNLGALPHYEVYPNFDWGRAIPRAENTEGGQVIGWCYKAKGWESDPNAFVYIVVQNSDKAFKILAEAIGKPELATDARFTPWQNRQLHKQELYPIIEEFTKQYDKFELTDKLGAAGVPVGPVLDWYEIEHDPDLTTDGTIPEIDQGGARGKFKTIGLPFTMSNFKPDYQRAPDLGEHNAEILESLGYTADQVQQYTQAGVLEAPTTPHNAAVQVIKK</sequence>
<dbReference type="EMBL" id="WAJS01000033">
    <property type="protein sequence ID" value="KAB1641993.1"/>
    <property type="molecule type" value="Genomic_DNA"/>
</dbReference>
<evidence type="ECO:0000256" key="1">
    <source>
        <dbReference type="ARBA" id="ARBA00022679"/>
    </source>
</evidence>
<dbReference type="GO" id="GO:0033611">
    <property type="term" value="P:oxalate catabolic process"/>
    <property type="evidence" value="ECO:0007669"/>
    <property type="project" value="UniProtKB-UniRule"/>
</dbReference>
<evidence type="ECO:0000313" key="3">
    <source>
        <dbReference type="EMBL" id="KAB1641993.1"/>
    </source>
</evidence>
<dbReference type="InterPro" id="IPR003673">
    <property type="entry name" value="CoA-Trfase_fam_III"/>
</dbReference>
<comment type="similarity">
    <text evidence="2">Belongs to the CoA-transferase III family. Frc subfamily.</text>
</comment>
<dbReference type="HAMAP" id="MF_00742">
    <property type="entry name" value="Formyl_CoA_transfer"/>
    <property type="match status" value="1"/>
</dbReference>
<dbReference type="Gene3D" id="3.30.1540.10">
    <property type="entry name" value="formyl-coa transferase, domain 3"/>
    <property type="match status" value="1"/>
</dbReference>
<dbReference type="InterPro" id="IPR050483">
    <property type="entry name" value="CoA-transferase_III_domain"/>
</dbReference>
<dbReference type="InterPro" id="IPR023606">
    <property type="entry name" value="CoA-Trfase_III_dom_1_sf"/>
</dbReference>
<proteinExistence type="inferred from homology"/>
<dbReference type="EC" id="2.8.3.16" evidence="2"/>
<feature type="binding site" evidence="2">
    <location>
        <begin position="40"/>
        <end position="41"/>
    </location>
    <ligand>
        <name>CoA</name>
        <dbReference type="ChEBI" id="CHEBI:57287"/>
    </ligand>
</feature>
<dbReference type="Pfam" id="PF02515">
    <property type="entry name" value="CoA_transf_3"/>
    <property type="match status" value="1"/>
</dbReference>
<comment type="function">
    <text evidence="2">Involved in the catabolism of oxalate and in the adapatation to low pH via the induction of the oxalate-dependent acid tolerance response (ATR). Catalyzes the transfer of the CoA moiety from formyl-CoA to oxalate.</text>
</comment>
<dbReference type="NCBIfam" id="NF003809">
    <property type="entry name" value="PRK05398.1"/>
    <property type="match status" value="1"/>
</dbReference>
<dbReference type="SUPFAM" id="SSF89796">
    <property type="entry name" value="CoA-transferase family III (CaiB/BaiF)"/>
    <property type="match status" value="1"/>
</dbReference>
<dbReference type="AlphaFoldDB" id="A0A7C8BTX4"/>
<evidence type="ECO:0000313" key="4">
    <source>
        <dbReference type="Proteomes" id="UP000479639"/>
    </source>
</evidence>